<evidence type="ECO:0000313" key="4">
    <source>
        <dbReference type="Proteomes" id="UP000321490"/>
    </source>
</evidence>
<name>A0A562IWR6_9ACTN</name>
<gene>
    <name evidence="3" type="ORF">JD78_04063</name>
</gene>
<reference evidence="3 4" key="1">
    <citation type="submission" date="2019-07" db="EMBL/GenBank/DDBJ databases">
        <title>R&amp;d 2014.</title>
        <authorList>
            <person name="Klenk H.-P."/>
        </authorList>
    </citation>
    <scope>NUCLEOTIDE SEQUENCE [LARGE SCALE GENOMIC DNA]</scope>
    <source>
        <strain evidence="3 4">DSM 45764</strain>
    </source>
</reference>
<feature type="domain" description="Ferric siderophore reductase C-terminal" evidence="2">
    <location>
        <begin position="197"/>
        <end position="217"/>
    </location>
</feature>
<keyword evidence="1" id="KW-0732">Signal</keyword>
<dbReference type="EMBL" id="VLKF01000001">
    <property type="protein sequence ID" value="TWH75501.1"/>
    <property type="molecule type" value="Genomic_DNA"/>
</dbReference>
<feature type="signal peptide" evidence="1">
    <location>
        <begin position="1"/>
        <end position="22"/>
    </location>
</feature>
<evidence type="ECO:0000256" key="1">
    <source>
        <dbReference type="SAM" id="SignalP"/>
    </source>
</evidence>
<dbReference type="GO" id="GO:0051537">
    <property type="term" value="F:2 iron, 2 sulfur cluster binding"/>
    <property type="evidence" value="ECO:0007669"/>
    <property type="project" value="InterPro"/>
</dbReference>
<keyword evidence="4" id="KW-1185">Reference proteome</keyword>
<organism evidence="3 4">
    <name type="scientific">Modestobacter roseus</name>
    <dbReference type="NCBI Taxonomy" id="1181884"/>
    <lineage>
        <taxon>Bacteria</taxon>
        <taxon>Bacillati</taxon>
        <taxon>Actinomycetota</taxon>
        <taxon>Actinomycetes</taxon>
        <taxon>Geodermatophilales</taxon>
        <taxon>Geodermatophilaceae</taxon>
        <taxon>Modestobacter</taxon>
    </lineage>
</organism>
<protein>
    <submittedName>
        <fullName evidence="3">Ferric iron reductase protein FhuF</fullName>
    </submittedName>
</protein>
<dbReference type="Proteomes" id="UP000321490">
    <property type="component" value="Unassembled WGS sequence"/>
</dbReference>
<sequence length="237" mass="23959">MRFALLPGAAGLGLVPPPSADAVPATVLADPAWTGEVLTARAPRQGTGDRRVLATVWWYSASTVLIGPFLAGLVTGAPVSARLADTTLHLLAGRTPVAATAGDPAVGGAPAGDLRASLAAVVAAVAAAGGLRERPLWAIATDSIANRLLTLGRATGDVAAATALAGPLAAEIGAPLPAPRFADVARPGGGAVRFTRRVSCCLLYRVPHEATCTACPRRPPAHREVLLEDAASRFPPD</sequence>
<comment type="caution">
    <text evidence="3">The sequence shown here is derived from an EMBL/GenBank/DDBJ whole genome shotgun (WGS) entry which is preliminary data.</text>
</comment>
<evidence type="ECO:0000259" key="2">
    <source>
        <dbReference type="Pfam" id="PF11575"/>
    </source>
</evidence>
<dbReference type="InterPro" id="IPR024726">
    <property type="entry name" value="FhuF_C"/>
</dbReference>
<dbReference type="RefSeq" id="WP_228395160.1">
    <property type="nucleotide sequence ID" value="NZ_ML762493.1"/>
</dbReference>
<accession>A0A562IWR6</accession>
<dbReference type="AlphaFoldDB" id="A0A562IWR6"/>
<proteinExistence type="predicted"/>
<feature type="chain" id="PRO_5021838200" evidence="1">
    <location>
        <begin position="23"/>
        <end position="237"/>
    </location>
</feature>
<dbReference type="Pfam" id="PF11575">
    <property type="entry name" value="FhuF_C"/>
    <property type="match status" value="1"/>
</dbReference>
<evidence type="ECO:0000313" key="3">
    <source>
        <dbReference type="EMBL" id="TWH75501.1"/>
    </source>
</evidence>